<evidence type="ECO:0000313" key="1">
    <source>
        <dbReference type="EMBL" id="ABS69733.1"/>
    </source>
</evidence>
<dbReference type="OrthoDB" id="7353918at2"/>
<dbReference type="KEGG" id="xau:Xaut_4512"/>
<gene>
    <name evidence="1" type="ordered locus">Xaut_4512</name>
</gene>
<dbReference type="Pfam" id="PF06252">
    <property type="entry name" value="GemA"/>
    <property type="match status" value="1"/>
</dbReference>
<proteinExistence type="predicted"/>
<reference evidence="1 2" key="1">
    <citation type="submission" date="2007-07" db="EMBL/GenBank/DDBJ databases">
        <title>Complete sequence of chromosome of Xanthobacter autotrophicus Py2.</title>
        <authorList>
            <consortium name="US DOE Joint Genome Institute"/>
            <person name="Copeland A."/>
            <person name="Lucas S."/>
            <person name="Lapidus A."/>
            <person name="Barry K."/>
            <person name="Glavina del Rio T."/>
            <person name="Hammon N."/>
            <person name="Israni S."/>
            <person name="Dalin E."/>
            <person name="Tice H."/>
            <person name="Pitluck S."/>
            <person name="Sims D."/>
            <person name="Brettin T."/>
            <person name="Bruce D."/>
            <person name="Detter J.C."/>
            <person name="Han C."/>
            <person name="Tapia R."/>
            <person name="Brainard J."/>
            <person name="Schmutz J."/>
            <person name="Larimer F."/>
            <person name="Land M."/>
            <person name="Hauser L."/>
            <person name="Kyrpides N."/>
            <person name="Kim E."/>
            <person name="Ensigns S.A."/>
            <person name="Richardson P."/>
        </authorList>
    </citation>
    <scope>NUCLEOTIDE SEQUENCE [LARGE SCALE GENOMIC DNA]</scope>
    <source>
        <strain evidence="2">ATCC BAA-1158 / Py2</strain>
    </source>
</reference>
<dbReference type="HOGENOM" id="CLU_107084_0_0_5"/>
<keyword evidence="2" id="KW-1185">Reference proteome</keyword>
<evidence type="ECO:0000313" key="2">
    <source>
        <dbReference type="Proteomes" id="UP000002417"/>
    </source>
</evidence>
<dbReference type="AlphaFoldDB" id="A7INY7"/>
<dbReference type="EMBL" id="CP000781">
    <property type="protein sequence ID" value="ABS69733.1"/>
    <property type="molecule type" value="Genomic_DNA"/>
</dbReference>
<dbReference type="eggNOG" id="COG4382">
    <property type="taxonomic scope" value="Bacteria"/>
</dbReference>
<dbReference type="STRING" id="78245.Xaut_4512"/>
<dbReference type="Proteomes" id="UP000002417">
    <property type="component" value="Chromosome"/>
</dbReference>
<dbReference type="InterPro" id="IPR009363">
    <property type="entry name" value="Phage_Mu_Gp16"/>
</dbReference>
<evidence type="ECO:0008006" key="3">
    <source>
        <dbReference type="Google" id="ProtNLM"/>
    </source>
</evidence>
<protein>
    <recommendedName>
        <fullName evidence="3">Regulatory protein GemA</fullName>
    </recommendedName>
</protein>
<accession>A7INY7</accession>
<name>A7INY7_XANP2</name>
<sequence>MIAAAPASSKQIGAIHALKARMGLDDDSYRNVLQAETGQRSAKGLSVAQAGRVLDRLKAWTNPAAPAAAAPAKPAAEGALRLEGTYVGVCRALWLACYNLGLVRDRTDRALVAFVERQTGIASLNWVHDGKDARKVIEALKGWLGRSDITWDVPATTLTKWGYTLPRWRKLAVIRAQVKRLAELGEHAAPTRAALDAADERGLDEISSDLGRQLRKALSRKTGAK</sequence>
<organism evidence="1 2">
    <name type="scientific">Xanthobacter autotrophicus (strain ATCC BAA-1158 / Py2)</name>
    <dbReference type="NCBI Taxonomy" id="78245"/>
    <lineage>
        <taxon>Bacteria</taxon>
        <taxon>Pseudomonadati</taxon>
        <taxon>Pseudomonadota</taxon>
        <taxon>Alphaproteobacteria</taxon>
        <taxon>Hyphomicrobiales</taxon>
        <taxon>Xanthobacteraceae</taxon>
        <taxon>Xanthobacter</taxon>
    </lineage>
</organism>